<feature type="compositionally biased region" description="Basic and acidic residues" evidence="1">
    <location>
        <begin position="23"/>
        <end position="33"/>
    </location>
</feature>
<dbReference type="OrthoDB" id="5418367at2759"/>
<evidence type="ECO:0000313" key="3">
    <source>
        <dbReference type="Proteomes" id="UP000326198"/>
    </source>
</evidence>
<evidence type="ECO:0000313" key="2">
    <source>
        <dbReference type="EMBL" id="KAE8377304.1"/>
    </source>
</evidence>
<dbReference type="AlphaFoldDB" id="A0A5N7B5B5"/>
<sequence>MSSVTSTDQASISEARILVQGHTRQDGPDDEAQKKLDRTIRTIKAHFSSRHQESSLELKLDHELVHSRRIAQLLDKTGVRYYYFDEDTLFIFAMPSSIHDSLEALAVSGLHRLKTEILTPEEARNLCPNVGPVHLNGKIKSNSTKCQALNKSPDQAFVFLDPQTYRRYPTVIFEAGFSETYEDLIIDMKRWLLFSCGRVQLVILVDINEDKKPLLKQQRSCSFKHRAAKILKDFGNELGKSKHGDILSCICQGDKVSDTSSALSPELDYEIDDIIQAEDWVGPITVDLEFWILKGSQPHKRDHGRVFPEPARLSPPIYAGDVIPLSYQGTIPNFDPLRKLYLDLEEFQHCLLGGIRDDAVRRAWGFACPSSQDNADEDYQE</sequence>
<protein>
    <submittedName>
        <fullName evidence="2">Uncharacterized protein</fullName>
    </submittedName>
</protein>
<name>A0A5N7B5B5_9EURO</name>
<organism evidence="2 3">
    <name type="scientific">Aspergillus bertholletiae</name>
    <dbReference type="NCBI Taxonomy" id="1226010"/>
    <lineage>
        <taxon>Eukaryota</taxon>
        <taxon>Fungi</taxon>
        <taxon>Dikarya</taxon>
        <taxon>Ascomycota</taxon>
        <taxon>Pezizomycotina</taxon>
        <taxon>Eurotiomycetes</taxon>
        <taxon>Eurotiomycetidae</taxon>
        <taxon>Eurotiales</taxon>
        <taxon>Aspergillaceae</taxon>
        <taxon>Aspergillus</taxon>
        <taxon>Aspergillus subgen. Circumdati</taxon>
    </lineage>
</organism>
<accession>A0A5N7B5B5</accession>
<feature type="compositionally biased region" description="Polar residues" evidence="1">
    <location>
        <begin position="1"/>
        <end position="12"/>
    </location>
</feature>
<gene>
    <name evidence="2" type="ORF">BDV26DRAFT_281932</name>
</gene>
<keyword evidence="3" id="KW-1185">Reference proteome</keyword>
<reference evidence="2 3" key="1">
    <citation type="submission" date="2019-04" db="EMBL/GenBank/DDBJ databases">
        <title>Friends and foes A comparative genomics studyof 23 Aspergillus species from section Flavi.</title>
        <authorList>
            <consortium name="DOE Joint Genome Institute"/>
            <person name="Kjaerbolling I."/>
            <person name="Vesth T."/>
            <person name="Frisvad J.C."/>
            <person name="Nybo J.L."/>
            <person name="Theobald S."/>
            <person name="Kildgaard S."/>
            <person name="Isbrandt T."/>
            <person name="Kuo A."/>
            <person name="Sato A."/>
            <person name="Lyhne E.K."/>
            <person name="Kogle M.E."/>
            <person name="Wiebenga A."/>
            <person name="Kun R.S."/>
            <person name="Lubbers R.J."/>
            <person name="Makela M.R."/>
            <person name="Barry K."/>
            <person name="Chovatia M."/>
            <person name="Clum A."/>
            <person name="Daum C."/>
            <person name="Haridas S."/>
            <person name="He G."/>
            <person name="LaButti K."/>
            <person name="Lipzen A."/>
            <person name="Mondo S."/>
            <person name="Riley R."/>
            <person name="Salamov A."/>
            <person name="Simmons B.A."/>
            <person name="Magnuson J.K."/>
            <person name="Henrissat B."/>
            <person name="Mortensen U.H."/>
            <person name="Larsen T.O."/>
            <person name="Devries R.P."/>
            <person name="Grigoriev I.V."/>
            <person name="Machida M."/>
            <person name="Baker S.E."/>
            <person name="Andersen M.R."/>
        </authorList>
    </citation>
    <scope>NUCLEOTIDE SEQUENCE [LARGE SCALE GENOMIC DNA]</scope>
    <source>
        <strain evidence="2 3">IBT 29228</strain>
    </source>
</reference>
<feature type="region of interest" description="Disordered" evidence="1">
    <location>
        <begin position="1"/>
        <end position="33"/>
    </location>
</feature>
<dbReference type="Proteomes" id="UP000326198">
    <property type="component" value="Unassembled WGS sequence"/>
</dbReference>
<dbReference type="EMBL" id="ML736225">
    <property type="protein sequence ID" value="KAE8377304.1"/>
    <property type="molecule type" value="Genomic_DNA"/>
</dbReference>
<evidence type="ECO:0000256" key="1">
    <source>
        <dbReference type="SAM" id="MobiDB-lite"/>
    </source>
</evidence>
<proteinExistence type="predicted"/>